<evidence type="ECO:0000313" key="2">
    <source>
        <dbReference type="EMBL" id="SDH50969.1"/>
    </source>
</evidence>
<dbReference type="STRING" id="551996.SAMN05192573_11083"/>
<keyword evidence="3" id="KW-1185">Reference proteome</keyword>
<feature type="compositionally biased region" description="Basic and acidic residues" evidence="1">
    <location>
        <begin position="9"/>
        <end position="24"/>
    </location>
</feature>
<reference evidence="3" key="1">
    <citation type="submission" date="2016-10" db="EMBL/GenBank/DDBJ databases">
        <authorList>
            <person name="Varghese N."/>
            <person name="Submissions S."/>
        </authorList>
    </citation>
    <scope>NUCLEOTIDE SEQUENCE [LARGE SCALE GENOMIC DNA]</scope>
    <source>
        <strain evidence="3">Gh-67</strain>
    </source>
</reference>
<dbReference type="RefSeq" id="WP_091170577.1">
    <property type="nucleotide sequence ID" value="NZ_FNCG01000010.1"/>
</dbReference>
<evidence type="ECO:0000256" key="1">
    <source>
        <dbReference type="SAM" id="MobiDB-lite"/>
    </source>
</evidence>
<gene>
    <name evidence="2" type="ORF">SAMN05192573_11083</name>
</gene>
<dbReference type="EMBL" id="FNCG01000010">
    <property type="protein sequence ID" value="SDH50969.1"/>
    <property type="molecule type" value="Genomic_DNA"/>
</dbReference>
<dbReference type="Proteomes" id="UP000199705">
    <property type="component" value="Unassembled WGS sequence"/>
</dbReference>
<protein>
    <submittedName>
        <fullName evidence="2">Uncharacterized protein</fullName>
    </submittedName>
</protein>
<sequence>MKTKKKEKKTVAEAPEGHDHHETYLEEEMPNPDHEFPGVGRIVGDFVTRDHGRSSHRMIDHEPGIF</sequence>
<accession>A0A1G8D0S9</accession>
<name>A0A1G8D0S9_9SPHI</name>
<evidence type="ECO:0000313" key="3">
    <source>
        <dbReference type="Proteomes" id="UP000199705"/>
    </source>
</evidence>
<organism evidence="2 3">
    <name type="scientific">Mucilaginibacter gossypii</name>
    <dbReference type="NCBI Taxonomy" id="551996"/>
    <lineage>
        <taxon>Bacteria</taxon>
        <taxon>Pseudomonadati</taxon>
        <taxon>Bacteroidota</taxon>
        <taxon>Sphingobacteriia</taxon>
        <taxon>Sphingobacteriales</taxon>
        <taxon>Sphingobacteriaceae</taxon>
        <taxon>Mucilaginibacter</taxon>
    </lineage>
</organism>
<feature type="region of interest" description="Disordered" evidence="1">
    <location>
        <begin position="1"/>
        <end position="40"/>
    </location>
</feature>
<dbReference type="AlphaFoldDB" id="A0A1G8D0S9"/>
<proteinExistence type="predicted"/>